<feature type="transmembrane region" description="Helical" evidence="10">
    <location>
        <begin position="37"/>
        <end position="54"/>
    </location>
</feature>
<organism evidence="11 12">
    <name type="scientific">Hyphomonas hirschiana VP5</name>
    <dbReference type="NCBI Taxonomy" id="1280951"/>
    <lineage>
        <taxon>Bacteria</taxon>
        <taxon>Pseudomonadati</taxon>
        <taxon>Pseudomonadota</taxon>
        <taxon>Alphaproteobacteria</taxon>
        <taxon>Hyphomonadales</taxon>
        <taxon>Hyphomonadaceae</taxon>
        <taxon>Hyphomonas</taxon>
    </lineage>
</organism>
<name>A0A059FZB8_9PROT</name>
<keyword evidence="5" id="KW-0813">Transport</keyword>
<dbReference type="PANTHER" id="PTHR36122:SF2">
    <property type="entry name" value="NICOTINAMIDE RIBOSIDE TRANSPORTER PNUC"/>
    <property type="match status" value="1"/>
</dbReference>
<evidence type="ECO:0000256" key="3">
    <source>
        <dbReference type="ARBA" id="ARBA00006669"/>
    </source>
</evidence>
<feature type="transmembrane region" description="Helical" evidence="10">
    <location>
        <begin position="12"/>
        <end position="31"/>
    </location>
</feature>
<proteinExistence type="inferred from homology"/>
<evidence type="ECO:0000256" key="7">
    <source>
        <dbReference type="ARBA" id="ARBA00022692"/>
    </source>
</evidence>
<keyword evidence="8 10" id="KW-1133">Transmembrane helix</keyword>
<keyword evidence="9 10" id="KW-0472">Membrane</keyword>
<evidence type="ECO:0000256" key="10">
    <source>
        <dbReference type="SAM" id="Phobius"/>
    </source>
</evidence>
<feature type="transmembrane region" description="Helical" evidence="10">
    <location>
        <begin position="172"/>
        <end position="204"/>
    </location>
</feature>
<dbReference type="PANTHER" id="PTHR36122">
    <property type="entry name" value="NICOTINAMIDE RIBOSIDE TRANSPORTER PNUC"/>
    <property type="match status" value="1"/>
</dbReference>
<feature type="transmembrane region" description="Helical" evidence="10">
    <location>
        <begin position="61"/>
        <end position="78"/>
    </location>
</feature>
<evidence type="ECO:0000256" key="8">
    <source>
        <dbReference type="ARBA" id="ARBA00022989"/>
    </source>
</evidence>
<gene>
    <name evidence="11" type="ORF">HHI_03827</name>
</gene>
<dbReference type="InterPro" id="IPR006419">
    <property type="entry name" value="NMN_transpt_PnuC"/>
</dbReference>
<evidence type="ECO:0000256" key="4">
    <source>
        <dbReference type="ARBA" id="ARBA00017522"/>
    </source>
</evidence>
<comment type="caution">
    <text evidence="11">The sequence shown here is derived from an EMBL/GenBank/DDBJ whole genome shotgun (WGS) entry which is preliminary data.</text>
</comment>
<dbReference type="PATRIC" id="fig|1280951.3.peg.780"/>
<accession>A0A059FZB8</accession>
<dbReference type="AlphaFoldDB" id="A0A059FZB8"/>
<dbReference type="NCBIfam" id="TIGR01528">
    <property type="entry name" value="NMN_trans_PnuC"/>
    <property type="match status" value="1"/>
</dbReference>
<evidence type="ECO:0000313" key="12">
    <source>
        <dbReference type="Proteomes" id="UP000025061"/>
    </source>
</evidence>
<dbReference type="EMBL" id="ARYI01000002">
    <property type="protein sequence ID" value="KCZ95870.1"/>
    <property type="molecule type" value="Genomic_DNA"/>
</dbReference>
<evidence type="ECO:0000256" key="9">
    <source>
        <dbReference type="ARBA" id="ARBA00023136"/>
    </source>
</evidence>
<dbReference type="Proteomes" id="UP000025061">
    <property type="component" value="Unassembled WGS sequence"/>
</dbReference>
<evidence type="ECO:0000256" key="1">
    <source>
        <dbReference type="ARBA" id="ARBA00002672"/>
    </source>
</evidence>
<protein>
    <recommendedName>
        <fullName evidence="4">Nicotinamide riboside transporter PnuC</fullName>
    </recommendedName>
</protein>
<comment type="similarity">
    <text evidence="3">Belongs to the nicotinamide ribonucleoside (NR) uptake permease (TC 4.B.1) family.</text>
</comment>
<comment type="function">
    <text evidence="1">Required for nicotinamide riboside transport across the inner membrane.</text>
</comment>
<keyword evidence="6" id="KW-1003">Cell membrane</keyword>
<dbReference type="GO" id="GO:0005886">
    <property type="term" value="C:plasma membrane"/>
    <property type="evidence" value="ECO:0007669"/>
    <property type="project" value="UniProtKB-SubCell"/>
</dbReference>
<evidence type="ECO:0000256" key="6">
    <source>
        <dbReference type="ARBA" id="ARBA00022475"/>
    </source>
</evidence>
<comment type="subcellular location">
    <subcellularLocation>
        <location evidence="2">Cell membrane</location>
        <topology evidence="2">Multi-pass membrane protein</topology>
    </subcellularLocation>
</comment>
<reference evidence="11 12" key="1">
    <citation type="submission" date="2013-04" db="EMBL/GenBank/DDBJ databases">
        <title>Hyphomonas hirschiana VP5 Genome Sequencing.</title>
        <authorList>
            <person name="Lai Q."/>
            <person name="Shao Z."/>
        </authorList>
    </citation>
    <scope>NUCLEOTIDE SEQUENCE [LARGE SCALE GENOMIC DNA]</scope>
    <source>
        <strain evidence="11 12">VP5</strain>
    </source>
</reference>
<keyword evidence="12" id="KW-1185">Reference proteome</keyword>
<evidence type="ECO:0000313" key="11">
    <source>
        <dbReference type="EMBL" id="KCZ95870.1"/>
    </source>
</evidence>
<dbReference type="Pfam" id="PF04973">
    <property type="entry name" value="NMN_transporter"/>
    <property type="match status" value="1"/>
</dbReference>
<feature type="transmembrane region" description="Helical" evidence="10">
    <location>
        <begin position="121"/>
        <end position="139"/>
    </location>
</feature>
<feature type="transmembrane region" description="Helical" evidence="10">
    <location>
        <begin position="84"/>
        <end position="101"/>
    </location>
</feature>
<keyword evidence="7 10" id="KW-0812">Transmembrane</keyword>
<evidence type="ECO:0000256" key="2">
    <source>
        <dbReference type="ARBA" id="ARBA00004651"/>
    </source>
</evidence>
<sequence length="218" mass="24089">MTASAAPRRPGTALIAGLFLISATIAAAAWYTGAASYLEAIAFVTGVFCVWLVTRQNIWNFPLGLITVGIYAVVFYLSDLFAMAGLQLVFFAINLVGWYLWLYGGENRSALKIRRAPRLEWALTLLGIAGGTALLYRLLDEAGGATKFWDALVTSISLAAQWAQSRKIFECWWLWIIADIIYIPVCLFNGLYLTALLYAVFLALSVMGLLEWRKSVNA</sequence>
<dbReference type="GO" id="GO:0034257">
    <property type="term" value="F:nicotinamide riboside transmembrane transporter activity"/>
    <property type="evidence" value="ECO:0007669"/>
    <property type="project" value="InterPro"/>
</dbReference>
<dbReference type="OrthoDB" id="9791248at2"/>
<evidence type="ECO:0000256" key="5">
    <source>
        <dbReference type="ARBA" id="ARBA00022448"/>
    </source>
</evidence>
<dbReference type="RefSeq" id="WP_011646194.1">
    <property type="nucleotide sequence ID" value="NZ_ARYI01000002.1"/>
</dbReference>